<dbReference type="Pfam" id="PF00512">
    <property type="entry name" value="HisKA"/>
    <property type="match status" value="1"/>
</dbReference>
<dbReference type="PANTHER" id="PTHR43547">
    <property type="entry name" value="TWO-COMPONENT HISTIDINE KINASE"/>
    <property type="match status" value="1"/>
</dbReference>
<comment type="subcellular location">
    <subcellularLocation>
        <location evidence="2">Cell membrane</location>
    </subcellularLocation>
</comment>
<dbReference type="Pfam" id="PF13185">
    <property type="entry name" value="GAF_2"/>
    <property type="match status" value="1"/>
</dbReference>
<dbReference type="CDD" id="cd17574">
    <property type="entry name" value="REC_OmpR"/>
    <property type="match status" value="1"/>
</dbReference>
<organism evidence="13 14">
    <name type="scientific">Vallicoccus soli</name>
    <dbReference type="NCBI Taxonomy" id="2339232"/>
    <lineage>
        <taxon>Bacteria</taxon>
        <taxon>Bacillati</taxon>
        <taxon>Actinomycetota</taxon>
        <taxon>Actinomycetes</taxon>
        <taxon>Motilibacterales</taxon>
        <taxon>Vallicoccaceae</taxon>
        <taxon>Vallicoccus</taxon>
    </lineage>
</organism>
<dbReference type="PANTHER" id="PTHR43547:SF2">
    <property type="entry name" value="HYBRID SIGNAL TRANSDUCTION HISTIDINE KINASE C"/>
    <property type="match status" value="1"/>
</dbReference>
<dbReference type="InterPro" id="IPR005467">
    <property type="entry name" value="His_kinase_dom"/>
</dbReference>
<dbReference type="Gene3D" id="3.40.50.2300">
    <property type="match status" value="1"/>
</dbReference>
<dbReference type="InterPro" id="IPR003018">
    <property type="entry name" value="GAF"/>
</dbReference>
<dbReference type="InterPro" id="IPR013656">
    <property type="entry name" value="PAS_4"/>
</dbReference>
<dbReference type="Pfam" id="PF00072">
    <property type="entry name" value="Response_reg"/>
    <property type="match status" value="1"/>
</dbReference>
<proteinExistence type="predicted"/>
<evidence type="ECO:0000256" key="10">
    <source>
        <dbReference type="SAM" id="MobiDB-lite"/>
    </source>
</evidence>
<keyword evidence="5" id="KW-0808">Transferase</keyword>
<feature type="domain" description="Response regulatory" evidence="12">
    <location>
        <begin position="613"/>
        <end position="729"/>
    </location>
</feature>
<evidence type="ECO:0000313" key="13">
    <source>
        <dbReference type="EMBL" id="RJK94347.1"/>
    </source>
</evidence>
<dbReference type="SUPFAM" id="SSF55874">
    <property type="entry name" value="ATPase domain of HSP90 chaperone/DNA topoisomerase II/histidine kinase"/>
    <property type="match status" value="2"/>
</dbReference>
<dbReference type="SUPFAM" id="SSF55785">
    <property type="entry name" value="PYP-like sensor domain (PAS domain)"/>
    <property type="match status" value="1"/>
</dbReference>
<evidence type="ECO:0000256" key="7">
    <source>
        <dbReference type="ARBA" id="ARBA00023012"/>
    </source>
</evidence>
<comment type="caution">
    <text evidence="13">The sequence shown here is derived from an EMBL/GenBank/DDBJ whole genome shotgun (WGS) entry which is preliminary data.</text>
</comment>
<gene>
    <name evidence="13" type="ORF">D5H78_14410</name>
</gene>
<dbReference type="EC" id="2.7.13.3" evidence="3"/>
<dbReference type="Pfam" id="PF08448">
    <property type="entry name" value="PAS_4"/>
    <property type="match status" value="1"/>
</dbReference>
<dbReference type="SMART" id="SM00331">
    <property type="entry name" value="PP2C_SIG"/>
    <property type="match status" value="1"/>
</dbReference>
<keyword evidence="14" id="KW-1185">Reference proteome</keyword>
<feature type="domain" description="Histidine kinase" evidence="11">
    <location>
        <begin position="328"/>
        <end position="546"/>
    </location>
</feature>
<comment type="catalytic activity">
    <reaction evidence="1">
        <text>ATP + protein L-histidine = ADP + protein N-phospho-L-histidine.</text>
        <dbReference type="EC" id="2.7.13.3"/>
    </reaction>
</comment>
<keyword evidence="7" id="KW-0902">Two-component regulatory system</keyword>
<feature type="modified residue" description="4-aspartylphosphate" evidence="8">
    <location>
        <position position="662"/>
    </location>
</feature>
<dbReference type="Gene3D" id="3.60.40.10">
    <property type="entry name" value="PPM-type phosphatase domain"/>
    <property type="match status" value="1"/>
</dbReference>
<dbReference type="SUPFAM" id="SSF81606">
    <property type="entry name" value="PP2C-like"/>
    <property type="match status" value="1"/>
</dbReference>
<dbReference type="SMART" id="SM00448">
    <property type="entry name" value="REC"/>
    <property type="match status" value="1"/>
</dbReference>
<dbReference type="GO" id="GO:0000155">
    <property type="term" value="F:phosphorelay sensor kinase activity"/>
    <property type="evidence" value="ECO:0007669"/>
    <property type="project" value="InterPro"/>
</dbReference>
<dbReference type="Gene3D" id="3.30.450.40">
    <property type="match status" value="1"/>
</dbReference>
<dbReference type="InterPro" id="IPR035965">
    <property type="entry name" value="PAS-like_dom_sf"/>
</dbReference>
<dbReference type="Gene3D" id="1.10.287.130">
    <property type="match status" value="1"/>
</dbReference>
<dbReference type="InterPro" id="IPR003661">
    <property type="entry name" value="HisK_dim/P_dom"/>
</dbReference>
<evidence type="ECO:0000256" key="2">
    <source>
        <dbReference type="ARBA" id="ARBA00004236"/>
    </source>
</evidence>
<evidence type="ECO:0000256" key="5">
    <source>
        <dbReference type="ARBA" id="ARBA00022679"/>
    </source>
</evidence>
<dbReference type="Gene3D" id="3.30.450.20">
    <property type="entry name" value="PAS domain"/>
    <property type="match status" value="1"/>
</dbReference>
<sequence>MARVDWAATPVGPVEGWPQSLRAAVRTVLSSRYPMLVLWGDGLTQLYNDAYSQLIGEQHPSAMGRDVRETLASSWHVLGPLIDEAVATGVASWVPALQLLLERSGYREEAYFSVSHAPVRDDDGSTVGVLTVCSEVTEQVVGERRLRLLRELAVRAGETTTVAATGDDLAAVLARHPLDVPFAAAYVREGAVLRRVALVGPVADALPAVLDVGGDPDPWGLRAAAAGRPALVTDVPARVAVPSGPWHEPVREALALPLASADRGRPVGVLVTGVSAARALDDPYRSFVELLAQQVAVAVRNARAHEEERARAEALAELDREKTAFFTGVSHEFRTPLTLMLGPLADALDAVDEPLGPAQRERVETARRNALRLRGLVDDLLTFSSIEAGRAHGRREVVDLAALTTDLASAFRAAVERAGLRLQVDCPPLPRRVALDPAAWERVVTNLLSNALKHTFVGGLAVVLRHDLDGVVLEVADTGIGIAPEEQGRLFERFHRVAGARSRSHEGSGIGLALVRELVLLQGGGVAVRSAPGEGSTFVVTLPWAALDPAGAADAPAAGAGAAPTAAPTGRAADAADAAEHWLAAPAPSTGAATPPGPGGAAARADDPLGAVRVLVVDDNADMRAYLERLLTAQGWAVEAVEDGEAALAAVRLRAPDVVLTDVMMPRVDGFELLRALRRAPGTAALPVVVLSARAGQEASVEGFELGADDYVVKPFTAGDLVARLRTTVALARLRTAHRAQLDELATTAADTAAVIASGRALEDAVLRLTRQARALLGGAAATSELVDDDGGRLSFTDPEGAAPVEPGAAAVAAEDVRGRDGRRLGGVAVRLPPGSARPPVELLRPLARMLGAVAEGRWQLERTQRVALVLQRSLLPDRLPDVPGLELAARYLPAPGQAEVGGDWYDAVDLPDGRLAVCVGDVEGHGLGAATAMGQLRAGARAHLGEGLGPADVLGRLEPLVARLGGVDGAPATATALVVRLDPSTGALEWASAGHLPPVLQDAGGARWLSGEPGAPLGTGPLAAWAPPPVHRAHLAPGGVLLLCTDGLVEDRGDQLEQGMPRLLRRLGAARGAPAPDVVDAVLAGHPGAGDAGRTGAVDLDDVAVLVVRRLPAAPLPAAAPPVAPADVLLSYPSATSAAAGARRDLRRHLAAAGVPDDVAYELLVAVSEAVNNAVEHAQDPARPEVEVHLVVAPRLVRVAVRDSGGWRERRASMDRGRGSTLMAAFADVRVAAGPTGTTVELERRL</sequence>
<evidence type="ECO:0000256" key="6">
    <source>
        <dbReference type="ARBA" id="ARBA00022777"/>
    </source>
</evidence>
<dbReference type="FunFam" id="3.30.565.10:FF:000006">
    <property type="entry name" value="Sensor histidine kinase WalK"/>
    <property type="match status" value="1"/>
</dbReference>
<dbReference type="SUPFAM" id="SSF55781">
    <property type="entry name" value="GAF domain-like"/>
    <property type="match status" value="1"/>
</dbReference>
<keyword evidence="6" id="KW-0418">Kinase</keyword>
<dbReference type="SMART" id="SM00388">
    <property type="entry name" value="HisKA"/>
    <property type="match status" value="1"/>
</dbReference>
<dbReference type="InterPro" id="IPR029016">
    <property type="entry name" value="GAF-like_dom_sf"/>
</dbReference>
<dbReference type="InterPro" id="IPR011006">
    <property type="entry name" value="CheY-like_superfamily"/>
</dbReference>
<dbReference type="OrthoDB" id="163538at2"/>
<dbReference type="PRINTS" id="PR00344">
    <property type="entry name" value="BCTRLSENSOR"/>
</dbReference>
<dbReference type="Pfam" id="PF13581">
    <property type="entry name" value="HATPase_c_2"/>
    <property type="match status" value="1"/>
</dbReference>
<dbReference type="GO" id="GO:0005886">
    <property type="term" value="C:plasma membrane"/>
    <property type="evidence" value="ECO:0007669"/>
    <property type="project" value="UniProtKB-SubCell"/>
</dbReference>
<evidence type="ECO:0000256" key="3">
    <source>
        <dbReference type="ARBA" id="ARBA00012438"/>
    </source>
</evidence>
<dbReference type="SUPFAM" id="SSF52172">
    <property type="entry name" value="CheY-like"/>
    <property type="match status" value="1"/>
</dbReference>
<evidence type="ECO:0000313" key="14">
    <source>
        <dbReference type="Proteomes" id="UP000265614"/>
    </source>
</evidence>
<dbReference type="EMBL" id="QZEZ01000007">
    <property type="protein sequence ID" value="RJK94347.1"/>
    <property type="molecule type" value="Genomic_DNA"/>
</dbReference>
<keyword evidence="4 8" id="KW-0597">Phosphoprotein</keyword>
<evidence type="ECO:0000256" key="8">
    <source>
        <dbReference type="PROSITE-ProRule" id="PRU00169"/>
    </source>
</evidence>
<name>A0A3A3Z1S1_9ACTN</name>
<dbReference type="Gene3D" id="3.30.565.10">
    <property type="entry name" value="Histidine kinase-like ATPase, C-terminal domain"/>
    <property type="match status" value="2"/>
</dbReference>
<dbReference type="InterPro" id="IPR004358">
    <property type="entry name" value="Sig_transdc_His_kin-like_C"/>
</dbReference>
<dbReference type="PROSITE" id="PS50110">
    <property type="entry name" value="RESPONSE_REGULATORY"/>
    <property type="match status" value="1"/>
</dbReference>
<dbReference type="PROSITE" id="PS50109">
    <property type="entry name" value="HIS_KIN"/>
    <property type="match status" value="1"/>
</dbReference>
<evidence type="ECO:0000256" key="9">
    <source>
        <dbReference type="SAM" id="Coils"/>
    </source>
</evidence>
<dbReference type="Proteomes" id="UP000265614">
    <property type="component" value="Unassembled WGS sequence"/>
</dbReference>
<evidence type="ECO:0000256" key="1">
    <source>
        <dbReference type="ARBA" id="ARBA00000085"/>
    </source>
</evidence>
<dbReference type="AlphaFoldDB" id="A0A3A3Z1S1"/>
<evidence type="ECO:0000259" key="11">
    <source>
        <dbReference type="PROSITE" id="PS50109"/>
    </source>
</evidence>
<dbReference type="CDD" id="cd00082">
    <property type="entry name" value="HisKA"/>
    <property type="match status" value="1"/>
</dbReference>
<dbReference type="InterPro" id="IPR003594">
    <property type="entry name" value="HATPase_dom"/>
</dbReference>
<dbReference type="SMART" id="SM00387">
    <property type="entry name" value="HATPase_c"/>
    <property type="match status" value="1"/>
</dbReference>
<dbReference type="Pfam" id="PF02518">
    <property type="entry name" value="HATPase_c"/>
    <property type="match status" value="1"/>
</dbReference>
<evidence type="ECO:0000256" key="4">
    <source>
        <dbReference type="ARBA" id="ARBA00022553"/>
    </source>
</evidence>
<keyword evidence="9" id="KW-0175">Coiled coil</keyword>
<protein>
    <recommendedName>
        <fullName evidence="3">histidine kinase</fullName>
        <ecNumber evidence="3">2.7.13.3</ecNumber>
    </recommendedName>
</protein>
<feature type="region of interest" description="Disordered" evidence="10">
    <location>
        <begin position="553"/>
        <end position="575"/>
    </location>
</feature>
<dbReference type="InterPro" id="IPR001932">
    <property type="entry name" value="PPM-type_phosphatase-like_dom"/>
</dbReference>
<reference evidence="13 14" key="1">
    <citation type="submission" date="2018-09" db="EMBL/GenBank/DDBJ databases">
        <title>YIM 75000 draft genome.</title>
        <authorList>
            <person name="Tang S."/>
            <person name="Feng Y."/>
        </authorList>
    </citation>
    <scope>NUCLEOTIDE SEQUENCE [LARGE SCALE GENOMIC DNA]</scope>
    <source>
        <strain evidence="13 14">YIM 75000</strain>
    </source>
</reference>
<dbReference type="SMART" id="SM00065">
    <property type="entry name" value="GAF"/>
    <property type="match status" value="1"/>
</dbReference>
<dbReference type="SUPFAM" id="SSF47384">
    <property type="entry name" value="Homodimeric domain of signal transducing histidine kinase"/>
    <property type="match status" value="1"/>
</dbReference>
<dbReference type="Pfam" id="PF07228">
    <property type="entry name" value="SpoIIE"/>
    <property type="match status" value="1"/>
</dbReference>
<dbReference type="InterPro" id="IPR001789">
    <property type="entry name" value="Sig_transdc_resp-reg_receiver"/>
</dbReference>
<evidence type="ECO:0000259" key="12">
    <source>
        <dbReference type="PROSITE" id="PS50110"/>
    </source>
</evidence>
<accession>A0A3A3Z1S1</accession>
<dbReference type="CDD" id="cd16936">
    <property type="entry name" value="HATPase_RsbW-like"/>
    <property type="match status" value="1"/>
</dbReference>
<dbReference type="InterPro" id="IPR036097">
    <property type="entry name" value="HisK_dim/P_sf"/>
</dbReference>
<feature type="coiled-coil region" evidence="9">
    <location>
        <begin position="288"/>
        <end position="324"/>
    </location>
</feature>
<dbReference type="InterPro" id="IPR036890">
    <property type="entry name" value="HATPase_C_sf"/>
</dbReference>
<dbReference type="InterPro" id="IPR036457">
    <property type="entry name" value="PPM-type-like_dom_sf"/>
</dbReference>